<keyword evidence="3" id="KW-1185">Reference proteome</keyword>
<dbReference type="PANTHER" id="PTHR37539:SF1">
    <property type="entry name" value="ER-BOUND OXYGENASE MPAB_MPAB'_RUBBER OXYGENASE CATALYTIC DOMAIN-CONTAINING PROTEIN"/>
    <property type="match status" value="1"/>
</dbReference>
<dbReference type="Proteomes" id="UP000292082">
    <property type="component" value="Unassembled WGS sequence"/>
</dbReference>
<accession>A0A4Q9PJS1</accession>
<dbReference type="EMBL" id="ML145190">
    <property type="protein sequence ID" value="TBU54363.1"/>
    <property type="molecule type" value="Genomic_DNA"/>
</dbReference>
<dbReference type="InterPro" id="IPR018713">
    <property type="entry name" value="MPAB/Lcp_cat_dom"/>
</dbReference>
<sequence length="576" mass="63820">MVFIIGHPRPFRWSEVKHITSYEDMKSTAYEGLVETFGHVFEWDEDCVPAELCQRWRETGDPVCDDALREVFASPSASVGQDLLDAVQDYAEATSREEAPATHAFLDEVLHNPPEGLSATDDEVAVARQFFIDDSVQIIQALLHYSLAGGLARFVRYPSALLSILIVVSLQSPRIVRTLGAVSYLVPHTKKTGSELPLSLMEAVSQITKESTDRTFMRLVETMQFILDVMGCTNPTPSSDDSSDNHLASLLPEGEGWRSSVRVRLLHGIARWRVKARWEREGRTDVLDSVPLSQEEVAATLAAFSTIPIWCLQRLHLPPSPDKASAYLALWRHVGYYMGVSPSILLRYFTATSAADKFTATAALNLFFEDIPELPANAPSHSAIKGPTIPILVAVSNRPPLHTSLEYNIALTTHLVGTRLARRLGLPPTRLSMRLKMHAFLLVQRIPHYFAAWYPRKAWLEKRRAVLAEGMMRSVRWNMGLRRSTFRPRTAVHDTDVSGEAERAVDISAGGELAPGVAEAEAVQRDPVRAQVLTRQWKEVLYEMAGVSIAVGALACVALYLGAKCTLTAASILLSD</sequence>
<dbReference type="STRING" id="114155.A0A4Q9PJS1"/>
<organism evidence="2 3">
    <name type="scientific">Dichomitus squalens</name>
    <dbReference type="NCBI Taxonomy" id="114155"/>
    <lineage>
        <taxon>Eukaryota</taxon>
        <taxon>Fungi</taxon>
        <taxon>Dikarya</taxon>
        <taxon>Basidiomycota</taxon>
        <taxon>Agaricomycotina</taxon>
        <taxon>Agaricomycetes</taxon>
        <taxon>Polyporales</taxon>
        <taxon>Polyporaceae</taxon>
        <taxon>Dichomitus</taxon>
    </lineage>
</organism>
<protein>
    <recommendedName>
        <fullName evidence="1">ER-bound oxygenase mpaB/mpaB'/Rubber oxygenase catalytic domain-containing protein</fullName>
    </recommendedName>
</protein>
<feature type="domain" description="ER-bound oxygenase mpaB/mpaB'/Rubber oxygenase catalytic" evidence="1">
    <location>
        <begin position="202"/>
        <end position="440"/>
    </location>
</feature>
<dbReference type="PANTHER" id="PTHR37539">
    <property type="entry name" value="SECRETED PROTEIN-RELATED"/>
    <property type="match status" value="1"/>
</dbReference>
<reference evidence="2 3" key="1">
    <citation type="submission" date="2019-01" db="EMBL/GenBank/DDBJ databases">
        <title>Draft genome sequences of three monokaryotic isolates of the white-rot basidiomycete fungus Dichomitus squalens.</title>
        <authorList>
            <consortium name="DOE Joint Genome Institute"/>
            <person name="Lopez S.C."/>
            <person name="Andreopoulos B."/>
            <person name="Pangilinan J."/>
            <person name="Lipzen A."/>
            <person name="Riley R."/>
            <person name="Ahrendt S."/>
            <person name="Ng V."/>
            <person name="Barry K."/>
            <person name="Daum C."/>
            <person name="Grigoriev I.V."/>
            <person name="Hilden K.S."/>
            <person name="Makela M.R."/>
            <person name="de Vries R.P."/>
        </authorList>
    </citation>
    <scope>NUCLEOTIDE SEQUENCE [LARGE SCALE GENOMIC DNA]</scope>
    <source>
        <strain evidence="2 3">CBS 464.89</strain>
    </source>
</reference>
<gene>
    <name evidence="2" type="ORF">BD310DRAFT_1041813</name>
</gene>
<evidence type="ECO:0000259" key="1">
    <source>
        <dbReference type="Pfam" id="PF09995"/>
    </source>
</evidence>
<dbReference type="AlphaFoldDB" id="A0A4Q9PJS1"/>
<evidence type="ECO:0000313" key="2">
    <source>
        <dbReference type="EMBL" id="TBU54363.1"/>
    </source>
</evidence>
<dbReference type="InterPro" id="IPR037473">
    <property type="entry name" value="Lcp-like"/>
</dbReference>
<name>A0A4Q9PJS1_9APHY</name>
<dbReference type="Pfam" id="PF09995">
    <property type="entry name" value="MPAB_Lcp_cat"/>
    <property type="match status" value="1"/>
</dbReference>
<proteinExistence type="predicted"/>
<evidence type="ECO:0000313" key="3">
    <source>
        <dbReference type="Proteomes" id="UP000292082"/>
    </source>
</evidence>
<dbReference type="GO" id="GO:0016491">
    <property type="term" value="F:oxidoreductase activity"/>
    <property type="evidence" value="ECO:0007669"/>
    <property type="project" value="InterPro"/>
</dbReference>